<protein>
    <submittedName>
        <fullName evidence="2">Uncharacterized protein</fullName>
    </submittedName>
</protein>
<dbReference type="EMBL" id="CP076133">
    <property type="protein sequence ID" value="QWG05019.1"/>
    <property type="molecule type" value="Genomic_DNA"/>
</dbReference>
<reference evidence="2 3" key="1">
    <citation type="submission" date="2021-05" db="EMBL/GenBank/DDBJ databases">
        <title>Comparative genomic studies on the polysaccharide-degrading batcterial strains of the Flammeovirga genus.</title>
        <authorList>
            <person name="Zewei F."/>
            <person name="Zheng Z."/>
            <person name="Yu L."/>
            <person name="Ruyue G."/>
            <person name="Yanhong M."/>
            <person name="Yuanyuan C."/>
            <person name="Jingyan G."/>
            <person name="Wenjun H."/>
        </authorList>
    </citation>
    <scope>NUCLEOTIDE SEQUENCE [LARGE SCALE GENOMIC DNA]</scope>
    <source>
        <strain evidence="2 3">NBRC:100898</strain>
    </source>
</reference>
<feature type="transmembrane region" description="Helical" evidence="1">
    <location>
        <begin position="20"/>
        <end position="39"/>
    </location>
</feature>
<organism evidence="2 3">
    <name type="scientific">Flammeovirga yaeyamensis</name>
    <dbReference type="NCBI Taxonomy" id="367791"/>
    <lineage>
        <taxon>Bacteria</taxon>
        <taxon>Pseudomonadati</taxon>
        <taxon>Bacteroidota</taxon>
        <taxon>Cytophagia</taxon>
        <taxon>Cytophagales</taxon>
        <taxon>Flammeovirgaceae</taxon>
        <taxon>Flammeovirga</taxon>
    </lineage>
</organism>
<accession>A0AAX1NBR9</accession>
<proteinExistence type="predicted"/>
<evidence type="ECO:0000313" key="2">
    <source>
        <dbReference type="EMBL" id="QWG05019.1"/>
    </source>
</evidence>
<sequence>MNRGLKHKKNRDKPFISKTILVIMGTSMFMMLLVMSFEYNNVVNNHQSNNTQKRSFMIHNIVIDPPRGDSTRNTSDSLTIYIDDNNVWAGNTFEAINSIHDIELTSGEKTLSVLKDGQKIKSQSIILDNDWNFYQITIVHRRVGLETNLNRFFIEKVLFEDIGLD</sequence>
<dbReference type="Proteomes" id="UP000678679">
    <property type="component" value="Chromosome 2"/>
</dbReference>
<keyword evidence="1" id="KW-0812">Transmembrane</keyword>
<evidence type="ECO:0000313" key="3">
    <source>
        <dbReference type="Proteomes" id="UP000678679"/>
    </source>
</evidence>
<dbReference type="AlphaFoldDB" id="A0AAX1NBR9"/>
<dbReference type="KEGG" id="fya:KMW28_21590"/>
<gene>
    <name evidence="2" type="ORF">KMW28_21590</name>
</gene>
<name>A0AAX1NBR9_9BACT</name>
<keyword evidence="1" id="KW-1133">Transmembrane helix</keyword>
<dbReference type="RefSeq" id="WP_169662293.1">
    <property type="nucleotide sequence ID" value="NZ_CP076133.1"/>
</dbReference>
<keyword evidence="3" id="KW-1185">Reference proteome</keyword>
<keyword evidence="1" id="KW-0472">Membrane</keyword>
<evidence type="ECO:0000256" key="1">
    <source>
        <dbReference type="SAM" id="Phobius"/>
    </source>
</evidence>